<evidence type="ECO:0000256" key="7">
    <source>
        <dbReference type="ARBA" id="ARBA00023239"/>
    </source>
</evidence>
<evidence type="ECO:0000256" key="10">
    <source>
        <dbReference type="ARBA" id="ARBA00038886"/>
    </source>
</evidence>
<reference evidence="15" key="1">
    <citation type="submission" date="2025-08" db="UniProtKB">
        <authorList>
            <consortium name="Ensembl"/>
        </authorList>
    </citation>
    <scope>IDENTIFICATION</scope>
</reference>
<evidence type="ECO:0000256" key="5">
    <source>
        <dbReference type="ARBA" id="ARBA00022793"/>
    </source>
</evidence>
<evidence type="ECO:0000256" key="6">
    <source>
        <dbReference type="ARBA" id="ARBA00022898"/>
    </source>
</evidence>
<comment type="pathway">
    <text evidence="9">Catecholamine biosynthesis; dopamine biosynthesis; dopamine from L-tyrosine: step 2/2.</text>
</comment>
<dbReference type="InterPro" id="IPR015422">
    <property type="entry name" value="PyrdxlP-dep_Trfase_small"/>
</dbReference>
<evidence type="ECO:0000256" key="9">
    <source>
        <dbReference type="ARBA" id="ARBA00037889"/>
    </source>
</evidence>
<dbReference type="InterPro" id="IPR021115">
    <property type="entry name" value="Pyridoxal-P_BS"/>
</dbReference>
<evidence type="ECO:0000256" key="11">
    <source>
        <dbReference type="ARBA" id="ARBA00040968"/>
    </source>
</evidence>
<evidence type="ECO:0000256" key="13">
    <source>
        <dbReference type="PIRSR" id="PIRSR602129-50"/>
    </source>
</evidence>
<dbReference type="GO" id="GO:0019752">
    <property type="term" value="P:carboxylic acid metabolic process"/>
    <property type="evidence" value="ECO:0007669"/>
    <property type="project" value="InterPro"/>
</dbReference>
<name>A0A8C5BDL5_GADMO</name>
<protein>
    <recommendedName>
        <fullName evidence="11">Aromatic-L-amino-acid decarboxylase</fullName>
        <ecNumber evidence="10">4.1.1.28</ecNumber>
    </recommendedName>
    <alternativeName>
        <fullName evidence="12">DOPA decarboxylase</fullName>
    </alternativeName>
</protein>
<dbReference type="GO" id="GO:0005737">
    <property type="term" value="C:cytoplasm"/>
    <property type="evidence" value="ECO:0007669"/>
    <property type="project" value="TreeGrafter"/>
</dbReference>
<keyword evidence="5" id="KW-0210">Decarboxylase</keyword>
<evidence type="ECO:0000313" key="16">
    <source>
        <dbReference type="Proteomes" id="UP000694546"/>
    </source>
</evidence>
<dbReference type="Pfam" id="PF00282">
    <property type="entry name" value="Pyridoxal_deC"/>
    <property type="match status" value="2"/>
</dbReference>
<dbReference type="Gene3D" id="1.20.1340.10">
    <property type="entry name" value="dopa decarboxylase, N-terminal domain"/>
    <property type="match status" value="1"/>
</dbReference>
<evidence type="ECO:0000256" key="2">
    <source>
        <dbReference type="ARBA" id="ARBA00009533"/>
    </source>
</evidence>
<dbReference type="GO" id="GO:0004058">
    <property type="term" value="F:aromatic-L-amino-acid decarboxylase activity"/>
    <property type="evidence" value="ECO:0007669"/>
    <property type="project" value="UniProtKB-EC"/>
</dbReference>
<dbReference type="GeneTree" id="ENSGT00940000156004"/>
<keyword evidence="6 13" id="KW-0663">Pyridoxal phosphate</keyword>
<dbReference type="AlphaFoldDB" id="A0A8C5BDL5"/>
<dbReference type="Gene3D" id="3.90.1150.10">
    <property type="entry name" value="Aspartate Aminotransferase, domain 1"/>
    <property type="match status" value="1"/>
</dbReference>
<sequence>MDAAEFRRRGKEMVDFVADYQENIEHRRVYPDVEPGYLRSMIPSEAPLEPESYEDVLRDVDRVIMPGVTHWLSPHFYAYYANSTSFPSILADLLSSGIGTIGFTWAANPACSELETVMLDWLGKMLQLPEDFLSETQGQGGGVIQGTASEATLMALLSARLKTVKCVQESDPQRSEADIISKLIAYTSEEFCATLGTTPCCAFDKIDELGPICNAENIWMHIDAAYAGCAFICPEFRPLLNGVEFADSFSINPNKFLLVGFDCSAMWVKKSADLTRAFQMDPEYLKHEHQGSGWCNHLHQPYSTHKIHWGIPMARRFRSLKLWFVFRMYGLRGLQAFIRKHVELAKTFENLVRGDNNFEICAEVVMGLVCFRLKGSDELNKALLKQITRTGKIYLVPCKLRGRFVLRFVVCGRTTELRHIQEAWKHITELSSELLQNLFDHEGKEN</sequence>
<dbReference type="InterPro" id="IPR002129">
    <property type="entry name" value="PyrdxlP-dep_de-COase"/>
</dbReference>
<dbReference type="GO" id="GO:0006520">
    <property type="term" value="P:amino acid metabolic process"/>
    <property type="evidence" value="ECO:0007669"/>
    <property type="project" value="InterPro"/>
</dbReference>
<dbReference type="PRINTS" id="PR00800">
    <property type="entry name" value="YHDCRBOXLASE"/>
</dbReference>
<dbReference type="PANTHER" id="PTHR11999:SF167">
    <property type="entry name" value="AROMATIC-L-AMINO-ACID DECARBOXYLASE"/>
    <property type="match status" value="1"/>
</dbReference>
<evidence type="ECO:0000256" key="1">
    <source>
        <dbReference type="ARBA" id="ARBA00001933"/>
    </source>
</evidence>
<comment type="subunit">
    <text evidence="3">Homodimer.</text>
</comment>
<dbReference type="InterPro" id="IPR015421">
    <property type="entry name" value="PyrdxlP-dep_Trfase_major"/>
</dbReference>
<accession>A0A8C5BDL5</accession>
<proteinExistence type="inferred from homology"/>
<evidence type="ECO:0000256" key="12">
    <source>
        <dbReference type="ARBA" id="ARBA00041275"/>
    </source>
</evidence>
<dbReference type="SUPFAM" id="SSF53383">
    <property type="entry name" value="PLP-dependent transferases"/>
    <property type="match status" value="1"/>
</dbReference>
<keyword evidence="7 14" id="KW-0456">Lyase</keyword>
<comment type="cofactor">
    <cofactor evidence="1 13 14">
        <name>pyridoxal 5'-phosphate</name>
        <dbReference type="ChEBI" id="CHEBI:597326"/>
    </cofactor>
</comment>
<evidence type="ECO:0000256" key="14">
    <source>
        <dbReference type="RuleBase" id="RU000382"/>
    </source>
</evidence>
<keyword evidence="16" id="KW-1185">Reference proteome</keyword>
<reference evidence="15" key="2">
    <citation type="submission" date="2025-09" db="UniProtKB">
        <authorList>
            <consortium name="Ensembl"/>
        </authorList>
    </citation>
    <scope>IDENTIFICATION</scope>
</reference>
<evidence type="ECO:0000256" key="3">
    <source>
        <dbReference type="ARBA" id="ARBA00011738"/>
    </source>
</evidence>
<evidence type="ECO:0000256" key="4">
    <source>
        <dbReference type="ARBA" id="ARBA00022584"/>
    </source>
</evidence>
<gene>
    <name evidence="15" type="primary">DDC</name>
    <name evidence="15" type="synonym">LOC115554234</name>
</gene>
<evidence type="ECO:0000313" key="15">
    <source>
        <dbReference type="Ensembl" id="ENSGMOP00000043971.1"/>
    </source>
</evidence>
<dbReference type="PROSITE" id="PS00392">
    <property type="entry name" value="DDC_GAD_HDC_YDC"/>
    <property type="match status" value="1"/>
</dbReference>
<dbReference type="GO" id="GO:0042427">
    <property type="term" value="P:serotonin biosynthetic process"/>
    <property type="evidence" value="ECO:0007669"/>
    <property type="project" value="TreeGrafter"/>
</dbReference>
<dbReference type="InterPro" id="IPR010977">
    <property type="entry name" value="Aromatic_deC"/>
</dbReference>
<dbReference type="Proteomes" id="UP000694546">
    <property type="component" value="Chromosome 11"/>
</dbReference>
<comment type="function">
    <text evidence="8">Catalyzes the decarboxylation of L-3,4-dihydroxyphenylalanine (DOPA) to dopamine and L-5-hydroxytryptophan to serotonin.</text>
</comment>
<dbReference type="Gene3D" id="3.40.640.10">
    <property type="entry name" value="Type I PLP-dependent aspartate aminotransferase-like (Major domain)"/>
    <property type="match status" value="2"/>
</dbReference>
<dbReference type="EC" id="4.1.1.28" evidence="10"/>
<keyword evidence="4" id="KW-0127">Catecholamine biosynthesis</keyword>
<dbReference type="PANTHER" id="PTHR11999">
    <property type="entry name" value="GROUP II PYRIDOXAL-5-PHOSPHATE DECARBOXYLASE"/>
    <property type="match status" value="1"/>
</dbReference>
<feature type="modified residue" description="N6-(pyridoxal phosphate)lysine" evidence="13">
    <location>
        <position position="255"/>
    </location>
</feature>
<dbReference type="InterPro" id="IPR015424">
    <property type="entry name" value="PyrdxlP-dep_Trfase"/>
</dbReference>
<dbReference type="GO" id="GO:0042423">
    <property type="term" value="P:catecholamine biosynthetic process"/>
    <property type="evidence" value="ECO:0007669"/>
    <property type="project" value="UniProtKB-KW"/>
</dbReference>
<evidence type="ECO:0000256" key="8">
    <source>
        <dbReference type="ARBA" id="ARBA00037256"/>
    </source>
</evidence>
<dbReference type="GO" id="GO:0030170">
    <property type="term" value="F:pyridoxal phosphate binding"/>
    <property type="evidence" value="ECO:0007669"/>
    <property type="project" value="InterPro"/>
</dbReference>
<dbReference type="Ensembl" id="ENSGMOT00000051420.1">
    <property type="protein sequence ID" value="ENSGMOP00000043971.1"/>
    <property type="gene ID" value="ENSGMOG00000036492.1"/>
</dbReference>
<organism evidence="15 16">
    <name type="scientific">Gadus morhua</name>
    <name type="common">Atlantic cod</name>
    <dbReference type="NCBI Taxonomy" id="8049"/>
    <lineage>
        <taxon>Eukaryota</taxon>
        <taxon>Metazoa</taxon>
        <taxon>Chordata</taxon>
        <taxon>Craniata</taxon>
        <taxon>Vertebrata</taxon>
        <taxon>Euteleostomi</taxon>
        <taxon>Actinopterygii</taxon>
        <taxon>Neopterygii</taxon>
        <taxon>Teleostei</taxon>
        <taxon>Neoteleostei</taxon>
        <taxon>Acanthomorphata</taxon>
        <taxon>Zeiogadaria</taxon>
        <taxon>Gadariae</taxon>
        <taxon>Gadiformes</taxon>
        <taxon>Gadoidei</taxon>
        <taxon>Gadidae</taxon>
        <taxon>Gadus</taxon>
    </lineage>
</organism>
<comment type="similarity">
    <text evidence="2 14">Belongs to the group II decarboxylase family.</text>
</comment>